<dbReference type="EMBL" id="VOSB01000013">
    <property type="protein sequence ID" value="TXE17304.1"/>
    <property type="molecule type" value="Genomic_DNA"/>
</dbReference>
<feature type="transmembrane region" description="Helical" evidence="1">
    <location>
        <begin position="94"/>
        <end position="114"/>
    </location>
</feature>
<dbReference type="STRING" id="1123037.GCA_000425305_01231"/>
<keyword evidence="1" id="KW-1133">Transmembrane helix</keyword>
<name>A0A5C7B8H2_9FLAO</name>
<keyword evidence="1" id="KW-0812">Transmembrane</keyword>
<dbReference type="AlphaFoldDB" id="A0A5C7B8H2"/>
<protein>
    <submittedName>
        <fullName evidence="2">Uncharacterized protein</fullName>
    </submittedName>
</protein>
<dbReference type="OrthoDB" id="1448523at2"/>
<evidence type="ECO:0000256" key="1">
    <source>
        <dbReference type="SAM" id="Phobius"/>
    </source>
</evidence>
<evidence type="ECO:0000313" key="3">
    <source>
        <dbReference type="Proteomes" id="UP000321938"/>
    </source>
</evidence>
<keyword evidence="1" id="KW-0472">Membrane</keyword>
<gene>
    <name evidence="2" type="ORF">ES692_09985</name>
</gene>
<keyword evidence="3" id="KW-1185">Reference proteome</keyword>
<comment type="caution">
    <text evidence="2">The sequence shown here is derived from an EMBL/GenBank/DDBJ whole genome shotgun (WGS) entry which is preliminary data.</text>
</comment>
<dbReference type="RefSeq" id="WP_028871238.1">
    <property type="nucleotide sequence ID" value="NZ_VOSB01000013.1"/>
</dbReference>
<reference evidence="2 3" key="1">
    <citation type="submission" date="2019-08" db="EMBL/GenBank/DDBJ databases">
        <title>Genome of Psychroserpens burtonensis ACAM 167.</title>
        <authorList>
            <person name="Bowman J.P."/>
        </authorList>
    </citation>
    <scope>NUCLEOTIDE SEQUENCE [LARGE SCALE GENOMIC DNA]</scope>
    <source>
        <strain evidence="2 3">ACAM 167</strain>
    </source>
</reference>
<dbReference type="Proteomes" id="UP000321938">
    <property type="component" value="Unassembled WGS sequence"/>
</dbReference>
<sequence length="115" mass="13508">MCSSCFDIEYEKFIAYKDFDVFEIELNKRIESGDLILHKSDIENDGPFECLYRCITCNTVWRLSIPENAWRGYFLSEKNAVHFKKALKKEEKKGSVGCIIFLLILVFGIMYSIMR</sequence>
<evidence type="ECO:0000313" key="2">
    <source>
        <dbReference type="EMBL" id="TXE17304.1"/>
    </source>
</evidence>
<proteinExistence type="predicted"/>
<accession>A0A5C7B8H2</accession>
<organism evidence="2 3">
    <name type="scientific">Psychroserpens burtonensis</name>
    <dbReference type="NCBI Taxonomy" id="49278"/>
    <lineage>
        <taxon>Bacteria</taxon>
        <taxon>Pseudomonadati</taxon>
        <taxon>Bacteroidota</taxon>
        <taxon>Flavobacteriia</taxon>
        <taxon>Flavobacteriales</taxon>
        <taxon>Flavobacteriaceae</taxon>
        <taxon>Psychroserpens</taxon>
    </lineage>
</organism>